<evidence type="ECO:0000256" key="4">
    <source>
        <dbReference type="ARBA" id="ARBA00023136"/>
    </source>
</evidence>
<keyword evidence="7" id="KW-1185">Reference proteome</keyword>
<keyword evidence="3 5" id="KW-1133">Transmembrane helix</keyword>
<feature type="transmembrane region" description="Helical" evidence="5">
    <location>
        <begin position="63"/>
        <end position="80"/>
    </location>
</feature>
<dbReference type="GO" id="GO:0051119">
    <property type="term" value="F:sugar transmembrane transporter activity"/>
    <property type="evidence" value="ECO:0007669"/>
    <property type="project" value="InterPro"/>
</dbReference>
<keyword evidence="4 5" id="KW-0472">Membrane</keyword>
<comment type="caution">
    <text evidence="6">The sequence shown here is derived from an EMBL/GenBank/DDBJ whole genome shotgun (WGS) entry which is preliminary data.</text>
</comment>
<evidence type="ECO:0000256" key="2">
    <source>
        <dbReference type="ARBA" id="ARBA00022692"/>
    </source>
</evidence>
<dbReference type="OrthoDB" id="122062at2"/>
<dbReference type="InterPro" id="IPR006603">
    <property type="entry name" value="PQ-loop_rpt"/>
</dbReference>
<dbReference type="AlphaFoldDB" id="A0A4U1BWY0"/>
<evidence type="ECO:0000313" key="7">
    <source>
        <dbReference type="Proteomes" id="UP000308181"/>
    </source>
</evidence>
<dbReference type="Pfam" id="PF04193">
    <property type="entry name" value="PQ-loop"/>
    <property type="match status" value="1"/>
</dbReference>
<feature type="transmembrane region" description="Helical" evidence="5">
    <location>
        <begin position="40"/>
        <end position="57"/>
    </location>
</feature>
<dbReference type="SMART" id="SM00679">
    <property type="entry name" value="CTNS"/>
    <property type="match status" value="1"/>
</dbReference>
<feature type="transmembrane region" description="Helical" evidence="5">
    <location>
        <begin position="6"/>
        <end position="28"/>
    </location>
</feature>
<evidence type="ECO:0000313" key="6">
    <source>
        <dbReference type="EMBL" id="TKB97022.1"/>
    </source>
</evidence>
<organism evidence="6 7">
    <name type="scientific">Pedobacter cryophilus</name>
    <dbReference type="NCBI Taxonomy" id="2571271"/>
    <lineage>
        <taxon>Bacteria</taxon>
        <taxon>Pseudomonadati</taxon>
        <taxon>Bacteroidota</taxon>
        <taxon>Sphingobacteriia</taxon>
        <taxon>Sphingobacteriales</taxon>
        <taxon>Sphingobacteriaceae</taxon>
        <taxon>Pedobacter</taxon>
    </lineage>
</organism>
<reference evidence="6 7" key="1">
    <citation type="submission" date="2019-04" db="EMBL/GenBank/DDBJ databases">
        <title>Pedobacter sp. AR-3-17 sp. nov., isolated from Arctic soil.</title>
        <authorList>
            <person name="Dahal R.H."/>
            <person name="Kim D.-U."/>
        </authorList>
    </citation>
    <scope>NUCLEOTIDE SEQUENCE [LARGE SCALE GENOMIC DNA]</scope>
    <source>
        <strain evidence="6 7">AR-3-17</strain>
    </source>
</reference>
<protein>
    <recommendedName>
        <fullName evidence="8">MtN3 and saliva related transmembrane protein</fullName>
    </recommendedName>
</protein>
<evidence type="ECO:0000256" key="3">
    <source>
        <dbReference type="ARBA" id="ARBA00022989"/>
    </source>
</evidence>
<dbReference type="NCBIfam" id="NF037968">
    <property type="entry name" value="SemiSWEET_2"/>
    <property type="match status" value="1"/>
</dbReference>
<keyword evidence="2 5" id="KW-0812">Transmembrane</keyword>
<evidence type="ECO:0008006" key="8">
    <source>
        <dbReference type="Google" id="ProtNLM"/>
    </source>
</evidence>
<dbReference type="GO" id="GO:0016020">
    <property type="term" value="C:membrane"/>
    <property type="evidence" value="ECO:0007669"/>
    <property type="project" value="UniProtKB-SubCell"/>
</dbReference>
<dbReference type="Gene3D" id="1.20.1280.290">
    <property type="match status" value="1"/>
</dbReference>
<evidence type="ECO:0000256" key="1">
    <source>
        <dbReference type="ARBA" id="ARBA00004141"/>
    </source>
</evidence>
<dbReference type="InterPro" id="IPR047662">
    <property type="entry name" value="SemiSWEET"/>
</dbReference>
<dbReference type="EMBL" id="SWBP01000004">
    <property type="protein sequence ID" value="TKB97022.1"/>
    <property type="molecule type" value="Genomic_DNA"/>
</dbReference>
<comment type="subcellular location">
    <subcellularLocation>
        <location evidence="1">Membrane</location>
        <topology evidence="1">Multi-pass membrane protein</topology>
    </subcellularLocation>
</comment>
<accession>A0A4U1BWY0</accession>
<evidence type="ECO:0000256" key="5">
    <source>
        <dbReference type="SAM" id="Phobius"/>
    </source>
</evidence>
<sequence length="85" mass="9408">MDNLTSTIGFLAAIGTTASFIPQALKIFKTKDTKSISLSMYLMFISGVLLWLVYGIIKQDIPMIIANGITLVFAGIILYFKIKYP</sequence>
<name>A0A4U1BWY0_9SPHI</name>
<proteinExistence type="predicted"/>
<dbReference type="RefSeq" id="WP_136826987.1">
    <property type="nucleotide sequence ID" value="NZ_SWBP01000004.1"/>
</dbReference>
<dbReference type="Proteomes" id="UP000308181">
    <property type="component" value="Unassembled WGS sequence"/>
</dbReference>
<gene>
    <name evidence="6" type="ORF">FA046_13215</name>
</gene>